<feature type="domain" description="AI2M/AI1M-like HNH endonuclease" evidence="1">
    <location>
        <begin position="1"/>
        <end position="47"/>
    </location>
</feature>
<name>W4L937_9BACT</name>
<accession>W4L937</accession>
<dbReference type="Pfam" id="PF21368">
    <property type="entry name" value="AI2M-like_HNH"/>
    <property type="match status" value="1"/>
</dbReference>
<sequence length="63" mass="7614">CEYCGQSGGYFEVHHVKRVKDLEGKELWERVMISRKRKTLILCRACHHDLHNGVLQSWRYKER</sequence>
<evidence type="ECO:0000313" key="2">
    <source>
        <dbReference type="EMBL" id="ETW94399.1"/>
    </source>
</evidence>
<evidence type="ECO:0000259" key="1">
    <source>
        <dbReference type="Pfam" id="PF21368"/>
    </source>
</evidence>
<feature type="non-terminal residue" evidence="2">
    <location>
        <position position="1"/>
    </location>
</feature>
<dbReference type="HOGENOM" id="CLU_2872728_0_0_7"/>
<gene>
    <name evidence="2" type="ORF">ETSY2_49860</name>
</gene>
<dbReference type="EMBL" id="AZHX01002475">
    <property type="protein sequence ID" value="ETW94399.1"/>
    <property type="molecule type" value="Genomic_DNA"/>
</dbReference>
<reference evidence="2 3" key="1">
    <citation type="journal article" date="2014" name="Nature">
        <title>An environmental bacterial taxon with a large and distinct metabolic repertoire.</title>
        <authorList>
            <person name="Wilson M.C."/>
            <person name="Mori T."/>
            <person name="Ruckert C."/>
            <person name="Uria A.R."/>
            <person name="Helf M.J."/>
            <person name="Takada K."/>
            <person name="Gernert C."/>
            <person name="Steffens U.A."/>
            <person name="Heycke N."/>
            <person name="Schmitt S."/>
            <person name="Rinke C."/>
            <person name="Helfrich E.J."/>
            <person name="Brachmann A.O."/>
            <person name="Gurgui C."/>
            <person name="Wakimoto T."/>
            <person name="Kracht M."/>
            <person name="Crusemann M."/>
            <person name="Hentschel U."/>
            <person name="Abe I."/>
            <person name="Matsunaga S."/>
            <person name="Kalinowski J."/>
            <person name="Takeyama H."/>
            <person name="Piel J."/>
        </authorList>
    </citation>
    <scope>NUCLEOTIDE SEQUENCE [LARGE SCALE GENOMIC DNA]</scope>
    <source>
        <strain evidence="3">TSY2</strain>
    </source>
</reference>
<dbReference type="InterPro" id="IPR049030">
    <property type="entry name" value="AI2M-like_HNH"/>
</dbReference>
<dbReference type="Proteomes" id="UP000019140">
    <property type="component" value="Unassembled WGS sequence"/>
</dbReference>
<organism evidence="2 3">
    <name type="scientific">Candidatus Entotheonella gemina</name>
    <dbReference type="NCBI Taxonomy" id="1429439"/>
    <lineage>
        <taxon>Bacteria</taxon>
        <taxon>Pseudomonadati</taxon>
        <taxon>Nitrospinota/Tectimicrobiota group</taxon>
        <taxon>Candidatus Tectimicrobiota</taxon>
        <taxon>Candidatus Entotheonellia</taxon>
        <taxon>Candidatus Entotheonellales</taxon>
        <taxon>Candidatus Entotheonellaceae</taxon>
        <taxon>Candidatus Entotheonella</taxon>
    </lineage>
</organism>
<evidence type="ECO:0000313" key="3">
    <source>
        <dbReference type="Proteomes" id="UP000019140"/>
    </source>
</evidence>
<proteinExistence type="predicted"/>
<dbReference type="AlphaFoldDB" id="W4L937"/>
<protein>
    <recommendedName>
        <fullName evidence="1">AI2M/AI1M-like HNH endonuclease domain-containing protein</fullName>
    </recommendedName>
</protein>
<comment type="caution">
    <text evidence="2">The sequence shown here is derived from an EMBL/GenBank/DDBJ whole genome shotgun (WGS) entry which is preliminary data.</text>
</comment>
<keyword evidence="3" id="KW-1185">Reference proteome</keyword>